<keyword evidence="2" id="KW-0812">Transmembrane</keyword>
<feature type="region of interest" description="Disordered" evidence="1">
    <location>
        <begin position="238"/>
        <end position="264"/>
    </location>
</feature>
<dbReference type="InterPro" id="IPR011993">
    <property type="entry name" value="PH-like_dom_sf"/>
</dbReference>
<dbReference type="PANTHER" id="PTHR46645">
    <property type="entry name" value="GRAM DOMAIN-CONTAINING PROTEIN 2B-RELATED"/>
    <property type="match status" value="1"/>
</dbReference>
<evidence type="ECO:0000256" key="2">
    <source>
        <dbReference type="SAM" id="Phobius"/>
    </source>
</evidence>
<dbReference type="InterPro" id="IPR052633">
    <property type="entry name" value="GRAM_domain_protein_2B"/>
</dbReference>
<comment type="caution">
    <text evidence="4">The sequence shown here is derived from an EMBL/GenBank/DDBJ whole genome shotgun (WGS) entry which is preliminary data.</text>
</comment>
<dbReference type="EMBL" id="CAJRST010007779">
    <property type="protein sequence ID" value="CAG5896837.1"/>
    <property type="molecule type" value="Genomic_DNA"/>
</dbReference>
<evidence type="ECO:0000256" key="1">
    <source>
        <dbReference type="SAM" id="MobiDB-lite"/>
    </source>
</evidence>
<evidence type="ECO:0000313" key="4">
    <source>
        <dbReference type="EMBL" id="CAG5896837.1"/>
    </source>
</evidence>
<evidence type="ECO:0000259" key="3">
    <source>
        <dbReference type="SMART" id="SM00568"/>
    </source>
</evidence>
<dbReference type="CDD" id="cd13220">
    <property type="entry name" value="PH-GRAM_GRAMDC"/>
    <property type="match status" value="1"/>
</dbReference>
<dbReference type="Pfam" id="PF02893">
    <property type="entry name" value="GRAM"/>
    <property type="match status" value="1"/>
</dbReference>
<accession>A0A8S4AVW1</accession>
<feature type="domain" description="GRAM" evidence="3">
    <location>
        <begin position="88"/>
        <end position="155"/>
    </location>
</feature>
<sequence length="330" mass="37298">MSLKNRRFSLDSSSLEGTGLLTMRRGSAIFSSKKSSRRQSLDVAGVDPQQLNLSHNARISLREETIPEENLERSDGFIRDHSFLKHSKAFHKFFEEIPEDESLTHVFTCALQKEVLYHGKLFISERHMCFHSSVLLKDTKVVIPVSTVKEIKKHNSALSMLSIQTSSGEKYLFVSLRNREKCYKLLQAVCSHTQEGSPNSSPHLSSAENEADHDMLSSYSSLEDSIDNDLGGIYHGDLPQMSSQVPRRDASDRQSLGYEDHRDESRIGSVTKKVMPLSAFREIKDLRIVFYIFMMLVVLLLLVSGYIGLRITALEEQLDSLGALPEWSSN</sequence>
<evidence type="ECO:0000313" key="5">
    <source>
        <dbReference type="Proteomes" id="UP000677803"/>
    </source>
</evidence>
<dbReference type="SMART" id="SM00568">
    <property type="entry name" value="GRAM"/>
    <property type="match status" value="1"/>
</dbReference>
<keyword evidence="5" id="KW-1185">Reference proteome</keyword>
<keyword evidence="2" id="KW-0472">Membrane</keyword>
<keyword evidence="2" id="KW-1133">Transmembrane helix</keyword>
<dbReference type="AlphaFoldDB" id="A0A8S4AVW1"/>
<dbReference type="Proteomes" id="UP000677803">
    <property type="component" value="Unassembled WGS sequence"/>
</dbReference>
<organism evidence="4 5">
    <name type="scientific">Menidia menidia</name>
    <name type="common">Atlantic silverside</name>
    <dbReference type="NCBI Taxonomy" id="238744"/>
    <lineage>
        <taxon>Eukaryota</taxon>
        <taxon>Metazoa</taxon>
        <taxon>Chordata</taxon>
        <taxon>Craniata</taxon>
        <taxon>Vertebrata</taxon>
        <taxon>Euteleostomi</taxon>
        <taxon>Actinopterygii</taxon>
        <taxon>Neopterygii</taxon>
        <taxon>Teleostei</taxon>
        <taxon>Neoteleostei</taxon>
        <taxon>Acanthomorphata</taxon>
        <taxon>Ovalentaria</taxon>
        <taxon>Atherinomorphae</taxon>
        <taxon>Atheriniformes</taxon>
        <taxon>Atherinopsidae</taxon>
        <taxon>Menidiinae</taxon>
        <taxon>Menidia</taxon>
    </lineage>
</organism>
<proteinExistence type="predicted"/>
<dbReference type="PANTHER" id="PTHR46645:SF1">
    <property type="entry name" value="GRAM DOMAIN-CONTAINING PROTEIN"/>
    <property type="match status" value="1"/>
</dbReference>
<feature type="compositionally biased region" description="Basic and acidic residues" evidence="1">
    <location>
        <begin position="246"/>
        <end position="264"/>
    </location>
</feature>
<name>A0A8S4AVW1_9TELE</name>
<dbReference type="Gene3D" id="2.30.29.30">
    <property type="entry name" value="Pleckstrin-homology domain (PH domain)/Phosphotyrosine-binding domain (PTB)"/>
    <property type="match status" value="1"/>
</dbReference>
<gene>
    <name evidence="4" type="ORF">MMEN_LOCUS7895</name>
</gene>
<dbReference type="InterPro" id="IPR004182">
    <property type="entry name" value="GRAM"/>
</dbReference>
<reference evidence="4" key="1">
    <citation type="submission" date="2021-05" db="EMBL/GenBank/DDBJ databases">
        <authorList>
            <person name="Tigano A."/>
        </authorList>
    </citation>
    <scope>NUCLEOTIDE SEQUENCE</scope>
</reference>
<dbReference type="OrthoDB" id="2162691at2759"/>
<protein>
    <submittedName>
        <fullName evidence="4">(Atlantic silverside) hypothetical protein</fullName>
    </submittedName>
</protein>
<feature type="transmembrane region" description="Helical" evidence="2">
    <location>
        <begin position="288"/>
        <end position="309"/>
    </location>
</feature>